<evidence type="ECO:0000313" key="4">
    <source>
        <dbReference type="Proteomes" id="UP000093309"/>
    </source>
</evidence>
<gene>
    <name evidence="3" type="ORF">A8709_02440</name>
</gene>
<dbReference type="InterPro" id="IPR048449">
    <property type="entry name" value="YhfX-like_C"/>
</dbReference>
<dbReference type="Pfam" id="PF21279">
    <property type="entry name" value="YhfX-like_C"/>
    <property type="match status" value="1"/>
</dbReference>
<dbReference type="Gene3D" id="2.40.37.30">
    <property type="match status" value="2"/>
</dbReference>
<name>A0A1C1A6X2_9BACL</name>
<dbReference type="Pfam" id="PF01168">
    <property type="entry name" value="Ala_racemase_N"/>
    <property type="match status" value="1"/>
</dbReference>
<keyword evidence="4" id="KW-1185">Reference proteome</keyword>
<dbReference type="InterPro" id="IPR029066">
    <property type="entry name" value="PLP-binding_barrel"/>
</dbReference>
<dbReference type="CDD" id="cd06811">
    <property type="entry name" value="PLPDE_III_yhfX_like"/>
    <property type="match status" value="1"/>
</dbReference>
<organism evidence="3 4">
    <name type="scientific">Paenibacillus pectinilyticus</name>
    <dbReference type="NCBI Taxonomy" id="512399"/>
    <lineage>
        <taxon>Bacteria</taxon>
        <taxon>Bacillati</taxon>
        <taxon>Bacillota</taxon>
        <taxon>Bacilli</taxon>
        <taxon>Bacillales</taxon>
        <taxon>Paenibacillaceae</taxon>
        <taxon>Paenibacillus</taxon>
    </lineage>
</organism>
<accession>A0A1C1A6X2</accession>
<dbReference type="OrthoDB" id="3189402at2"/>
<feature type="domain" description="YhfX-like C-terminal" evidence="2">
    <location>
        <begin position="279"/>
        <end position="374"/>
    </location>
</feature>
<comment type="caution">
    <text evidence="3">The sequence shown here is derived from an EMBL/GenBank/DDBJ whole genome shotgun (WGS) entry which is preliminary data.</text>
</comment>
<dbReference type="Proteomes" id="UP000093309">
    <property type="component" value="Unassembled WGS sequence"/>
</dbReference>
<sequence>MFLEKTVERNAALIQYAIELHQSGIIMPDTYVIDLDAVSENASLMLQEANRHQIKLFFMTKQLGRNPIVSKELVRLGFEGAVAVDFREAETLYEYGIPLAHVGHLVQTPSRMIDRVVRMRPSWMTVYTVEKAREIDEACRKLGCIQNVILRVIDRNDVLYPGQYGGIRLEDLPSSIEQLLELKHIKVSGLTSFPCFLFDAKAGDFVATENVRTMQAAKLLLQDRYGLQMEQMNMPSATCTHSIEKIKACGGTHGEPGHGLLGTTPMHAVTNLVERPAIVYVSEISHKLDDKSYAYGGGYYQRTLIKEAIVPDAFGNLQRSAVHSPSLDSIDYHFELEGSHAVGQSVIMAFRTQIFVTRSVVAIVGGLSKNRPQLLGLYDSLGKTLSKSLKGAK</sequence>
<dbReference type="EMBL" id="LYPC01000011">
    <property type="protein sequence ID" value="OCT16311.1"/>
    <property type="molecule type" value="Genomic_DNA"/>
</dbReference>
<reference evidence="4" key="1">
    <citation type="submission" date="2016-05" db="EMBL/GenBank/DDBJ databases">
        <title>Paenibacillus oryzae. sp. nov., isolated from the rice root.</title>
        <authorList>
            <person name="Zhang J."/>
            <person name="Zhang X."/>
        </authorList>
    </citation>
    <scope>NUCLEOTIDE SEQUENCE [LARGE SCALE GENOMIC DNA]</scope>
    <source>
        <strain evidence="4">KCTC13222</strain>
    </source>
</reference>
<evidence type="ECO:0000259" key="2">
    <source>
        <dbReference type="Pfam" id="PF21279"/>
    </source>
</evidence>
<dbReference type="STRING" id="512399.A8709_02440"/>
<dbReference type="InterPro" id="IPR001608">
    <property type="entry name" value="Ala_racemase_N"/>
</dbReference>
<feature type="domain" description="Alanine racemase N-terminal" evidence="1">
    <location>
        <begin position="33"/>
        <end position="265"/>
    </location>
</feature>
<evidence type="ECO:0000313" key="3">
    <source>
        <dbReference type="EMBL" id="OCT16311.1"/>
    </source>
</evidence>
<protein>
    <submittedName>
        <fullName evidence="3">Amino-acid racemase</fullName>
    </submittedName>
</protein>
<evidence type="ECO:0000259" key="1">
    <source>
        <dbReference type="Pfam" id="PF01168"/>
    </source>
</evidence>
<dbReference type="AlphaFoldDB" id="A0A1C1A6X2"/>
<dbReference type="SUPFAM" id="SSF51419">
    <property type="entry name" value="PLP-binding barrel"/>
    <property type="match status" value="1"/>
</dbReference>
<proteinExistence type="predicted"/>